<accession>A0A7Y4KDP4</accession>
<feature type="signal peptide" evidence="1">
    <location>
        <begin position="1"/>
        <end position="22"/>
    </location>
</feature>
<proteinExistence type="predicted"/>
<keyword evidence="3" id="KW-1185">Reference proteome</keyword>
<protein>
    <submittedName>
        <fullName evidence="2">Uncharacterized protein</fullName>
    </submittedName>
</protein>
<gene>
    <name evidence="2" type="ORF">HMI49_01505</name>
</gene>
<dbReference type="Proteomes" id="UP000563426">
    <property type="component" value="Unassembled WGS sequence"/>
</dbReference>
<name>A0A7Y4KDP4_9BACT</name>
<dbReference type="EMBL" id="JABFJV010000004">
    <property type="protein sequence ID" value="NOK31877.1"/>
    <property type="molecule type" value="Genomic_DNA"/>
</dbReference>
<organism evidence="2 3">
    <name type="scientific">Corallococcus exercitus</name>
    <dbReference type="NCBI Taxonomy" id="2316736"/>
    <lineage>
        <taxon>Bacteria</taxon>
        <taxon>Pseudomonadati</taxon>
        <taxon>Myxococcota</taxon>
        <taxon>Myxococcia</taxon>
        <taxon>Myxococcales</taxon>
        <taxon>Cystobacterineae</taxon>
        <taxon>Myxococcaceae</taxon>
        <taxon>Corallococcus</taxon>
    </lineage>
</organism>
<evidence type="ECO:0000256" key="1">
    <source>
        <dbReference type="SAM" id="SignalP"/>
    </source>
</evidence>
<comment type="caution">
    <text evidence="2">The sequence shown here is derived from an EMBL/GenBank/DDBJ whole genome shotgun (WGS) entry which is preliminary data.</text>
</comment>
<sequence length="126" mass="13103">MKKTGMMLGLCIAMGLSTASFAGAKDSHSVYVNVGARIFVGIMGAARNSPDSQQTLYCYVYSSGFAHCLATDASGISASCVTGDAELLSVIRSLHSDSYLEVSYDSSGACTNIVVGNASIFEPKQP</sequence>
<dbReference type="AlphaFoldDB" id="A0A7Y4KDP4"/>
<feature type="chain" id="PRO_5031503503" evidence="1">
    <location>
        <begin position="23"/>
        <end position="126"/>
    </location>
</feature>
<evidence type="ECO:0000313" key="3">
    <source>
        <dbReference type="Proteomes" id="UP000563426"/>
    </source>
</evidence>
<reference evidence="2 3" key="1">
    <citation type="submission" date="2020-05" db="EMBL/GenBank/DDBJ databases">
        <authorList>
            <person name="Whitworth D."/>
        </authorList>
    </citation>
    <scope>NUCLEOTIDE SEQUENCE [LARGE SCALE GENOMIC DNA]</scope>
    <source>
        <strain evidence="2 3">AB043B</strain>
    </source>
</reference>
<evidence type="ECO:0000313" key="2">
    <source>
        <dbReference type="EMBL" id="NOK31877.1"/>
    </source>
</evidence>
<keyword evidence="1" id="KW-0732">Signal</keyword>
<dbReference type="RefSeq" id="WP_171432755.1">
    <property type="nucleotide sequence ID" value="NZ_JABFJV010000004.1"/>
</dbReference>